<keyword evidence="1" id="KW-0732">Signal</keyword>
<feature type="domain" description="Mos1 transposase HTH" evidence="2">
    <location>
        <begin position="44"/>
        <end position="79"/>
    </location>
</feature>
<gene>
    <name evidence="3" type="ORF">DIATSA_LOCUS9903</name>
</gene>
<dbReference type="EMBL" id="OU893335">
    <property type="protein sequence ID" value="CAG9792365.1"/>
    <property type="molecule type" value="Genomic_DNA"/>
</dbReference>
<evidence type="ECO:0000313" key="3">
    <source>
        <dbReference type="EMBL" id="CAG9792365.1"/>
    </source>
</evidence>
<accession>A0A9N9WF47</accession>
<keyword evidence="4" id="KW-1185">Reference proteome</keyword>
<sequence>MFLCFIRWHSFISFFRLFVLFTSPCIKNGKLEISCYLRVRVPQWYHAAETARRVNDVYGGCVAKENTVRFWFQSFRSGNFDLHNKPRG</sequence>
<reference evidence="3" key="2">
    <citation type="submission" date="2022-10" db="EMBL/GenBank/DDBJ databases">
        <authorList>
            <consortium name="ENA_rothamsted_submissions"/>
            <consortium name="culmorum"/>
            <person name="King R."/>
        </authorList>
    </citation>
    <scope>NUCLEOTIDE SEQUENCE</scope>
</reference>
<protein>
    <recommendedName>
        <fullName evidence="2">Mos1 transposase HTH domain-containing protein</fullName>
    </recommendedName>
</protein>
<dbReference type="Gene3D" id="1.10.10.1450">
    <property type="match status" value="1"/>
</dbReference>
<dbReference type="Pfam" id="PF17906">
    <property type="entry name" value="HTH_48"/>
    <property type="match status" value="1"/>
</dbReference>
<proteinExistence type="predicted"/>
<dbReference type="AlphaFoldDB" id="A0A9N9WF47"/>
<evidence type="ECO:0000313" key="4">
    <source>
        <dbReference type="Proteomes" id="UP001153714"/>
    </source>
</evidence>
<dbReference type="OrthoDB" id="616263at2759"/>
<organism evidence="3 4">
    <name type="scientific">Diatraea saccharalis</name>
    <name type="common">sugarcane borer</name>
    <dbReference type="NCBI Taxonomy" id="40085"/>
    <lineage>
        <taxon>Eukaryota</taxon>
        <taxon>Metazoa</taxon>
        <taxon>Ecdysozoa</taxon>
        <taxon>Arthropoda</taxon>
        <taxon>Hexapoda</taxon>
        <taxon>Insecta</taxon>
        <taxon>Pterygota</taxon>
        <taxon>Neoptera</taxon>
        <taxon>Endopterygota</taxon>
        <taxon>Lepidoptera</taxon>
        <taxon>Glossata</taxon>
        <taxon>Ditrysia</taxon>
        <taxon>Pyraloidea</taxon>
        <taxon>Crambidae</taxon>
        <taxon>Crambinae</taxon>
        <taxon>Diatraea</taxon>
    </lineage>
</organism>
<feature type="signal peptide" evidence="1">
    <location>
        <begin position="1"/>
        <end position="24"/>
    </location>
</feature>
<reference evidence="3" key="1">
    <citation type="submission" date="2021-12" db="EMBL/GenBank/DDBJ databases">
        <authorList>
            <person name="King R."/>
        </authorList>
    </citation>
    <scope>NUCLEOTIDE SEQUENCE</scope>
</reference>
<name>A0A9N9WF47_9NEOP</name>
<evidence type="ECO:0000259" key="2">
    <source>
        <dbReference type="Pfam" id="PF17906"/>
    </source>
</evidence>
<evidence type="ECO:0000256" key="1">
    <source>
        <dbReference type="SAM" id="SignalP"/>
    </source>
</evidence>
<dbReference type="Proteomes" id="UP001153714">
    <property type="component" value="Chromosome 4"/>
</dbReference>
<dbReference type="InterPro" id="IPR041426">
    <property type="entry name" value="Mos1_HTH"/>
</dbReference>
<feature type="chain" id="PRO_5040329398" description="Mos1 transposase HTH domain-containing protein" evidence="1">
    <location>
        <begin position="25"/>
        <end position="88"/>
    </location>
</feature>